<name>A0ABW3K5N1_9BACT</name>
<dbReference type="Proteomes" id="UP001597112">
    <property type="component" value="Unassembled WGS sequence"/>
</dbReference>
<keyword evidence="4 10" id="KW-0812">Transmembrane</keyword>
<feature type="domain" description="K+ potassium transporter C-terminal" evidence="12">
    <location>
        <begin position="473"/>
        <end position="629"/>
    </location>
</feature>
<organism evidence="13 14">
    <name type="scientific">Ohtaekwangia kribbensis</name>
    <dbReference type="NCBI Taxonomy" id="688913"/>
    <lineage>
        <taxon>Bacteria</taxon>
        <taxon>Pseudomonadati</taxon>
        <taxon>Bacteroidota</taxon>
        <taxon>Cytophagia</taxon>
        <taxon>Cytophagales</taxon>
        <taxon>Fulvivirgaceae</taxon>
        <taxon>Ohtaekwangia</taxon>
    </lineage>
</organism>
<dbReference type="RefSeq" id="WP_377580413.1">
    <property type="nucleotide sequence ID" value="NZ_JBHTKA010000007.1"/>
</dbReference>
<keyword evidence="6" id="KW-0630">Potassium</keyword>
<feature type="transmembrane region" description="Helical" evidence="10">
    <location>
        <begin position="136"/>
        <end position="152"/>
    </location>
</feature>
<evidence type="ECO:0000256" key="4">
    <source>
        <dbReference type="ARBA" id="ARBA00022692"/>
    </source>
</evidence>
<accession>A0ABW3K5N1</accession>
<evidence type="ECO:0000256" key="6">
    <source>
        <dbReference type="ARBA" id="ARBA00022958"/>
    </source>
</evidence>
<evidence type="ECO:0000313" key="13">
    <source>
        <dbReference type="EMBL" id="MFD1000959.1"/>
    </source>
</evidence>
<reference evidence="14" key="1">
    <citation type="journal article" date="2019" name="Int. J. Syst. Evol. Microbiol.">
        <title>The Global Catalogue of Microorganisms (GCM) 10K type strain sequencing project: providing services to taxonomists for standard genome sequencing and annotation.</title>
        <authorList>
            <consortium name="The Broad Institute Genomics Platform"/>
            <consortium name="The Broad Institute Genome Sequencing Center for Infectious Disease"/>
            <person name="Wu L."/>
            <person name="Ma J."/>
        </authorList>
    </citation>
    <scope>NUCLEOTIDE SEQUENCE [LARGE SCALE GENOMIC DNA]</scope>
    <source>
        <strain evidence="14">CCUG 58938</strain>
    </source>
</reference>
<feature type="transmembrane region" description="Helical" evidence="10">
    <location>
        <begin position="394"/>
        <end position="410"/>
    </location>
</feature>
<proteinExistence type="predicted"/>
<evidence type="ECO:0000256" key="10">
    <source>
        <dbReference type="SAM" id="Phobius"/>
    </source>
</evidence>
<protein>
    <submittedName>
        <fullName evidence="13">KUP/HAK/KT family potassium transporter</fullName>
    </submittedName>
</protein>
<evidence type="ECO:0000259" key="12">
    <source>
        <dbReference type="Pfam" id="PF22776"/>
    </source>
</evidence>
<keyword evidence="14" id="KW-1185">Reference proteome</keyword>
<keyword evidence="2" id="KW-0813">Transport</keyword>
<comment type="subcellular location">
    <subcellularLocation>
        <location evidence="1">Membrane</location>
        <topology evidence="1">Multi-pass membrane protein</topology>
    </subcellularLocation>
</comment>
<evidence type="ECO:0000256" key="8">
    <source>
        <dbReference type="ARBA" id="ARBA00023065"/>
    </source>
</evidence>
<evidence type="ECO:0000256" key="3">
    <source>
        <dbReference type="ARBA" id="ARBA00022538"/>
    </source>
</evidence>
<sequence length="650" mass="72936">MADSANKHLTPLSVGGVLVSLGIIYGDIGTSPLYVFKAIVGTQTINEDLILGGLSCVFWTLTLITTLKYVYLALNADNKGEGGIFALYALVRRYKAAWVIFPAVIGCCTLIADGFITPAISVSSAIEGLRILNPEIPTVSIVIAIMIALFVFQQFGTSVVGKTFGPIMTIWFLTIAIFGILQFYDHPQIFRALNPYYAYHLIAEYPKGFWLLGAVFLCTTGAEALYSDLGHCGKENIRVGWAYVKIALLCNYFGQGAWLLDHQGTTLGDKIPFYAIIPEGFLIFGIIIATMAAIIASQALISGTFTLVNEAMKLKLWPSTRVRYPSTVKGQIYIPAINWILLAGCIAVVLMFRESAAMEGAYGLAIMINMLMTTSLLVFYFMTAKKSKFRSSGLAILFFSLEGMFLVSNLDKFQHGGWFTFLIAVLFFVMMYVLLHARWLRERHTEFVDLKHYVGMIQDLQADTTVPKEASNLVYLAMADSKRYIDSNIIYSIFKKRPKRADVFWFVHVDTVDSPFTSKYVVDTIIPKRCFFVRIKLGFKTNHRVNLLFNKIIHEMADAGEIDLTSSYPSLHKYSMMADFKFIILHSWASSDSEISSFDRLIIQGYRLLKEYSLSTEELYGIEAANLEVEKVPIQVGPQARVKIKRERED</sequence>
<comment type="caution">
    <text evidence="13">The sequence shown here is derived from an EMBL/GenBank/DDBJ whole genome shotgun (WGS) entry which is preliminary data.</text>
</comment>
<keyword evidence="3" id="KW-0633">Potassium transport</keyword>
<evidence type="ECO:0000256" key="5">
    <source>
        <dbReference type="ARBA" id="ARBA00022847"/>
    </source>
</evidence>
<dbReference type="InterPro" id="IPR053951">
    <property type="entry name" value="K_trans_N"/>
</dbReference>
<evidence type="ECO:0000256" key="1">
    <source>
        <dbReference type="ARBA" id="ARBA00004141"/>
    </source>
</evidence>
<feature type="transmembrane region" description="Helical" evidence="10">
    <location>
        <begin position="49"/>
        <end position="74"/>
    </location>
</feature>
<dbReference type="PANTHER" id="PTHR30540:SF83">
    <property type="entry name" value="K+ POTASSIUM TRANSPORTER"/>
    <property type="match status" value="1"/>
</dbReference>
<feature type="transmembrane region" description="Helical" evidence="10">
    <location>
        <begin position="330"/>
        <end position="352"/>
    </location>
</feature>
<keyword evidence="7 10" id="KW-1133">Transmembrane helix</keyword>
<feature type="transmembrane region" description="Helical" evidence="10">
    <location>
        <begin position="239"/>
        <end position="260"/>
    </location>
</feature>
<keyword evidence="9 10" id="KW-0472">Membrane</keyword>
<feature type="transmembrane region" description="Helical" evidence="10">
    <location>
        <begin position="12"/>
        <end position="29"/>
    </location>
</feature>
<dbReference type="InterPro" id="IPR003855">
    <property type="entry name" value="K+_transporter"/>
</dbReference>
<feature type="domain" description="K+ potassium transporter integral membrane" evidence="11">
    <location>
        <begin position="17"/>
        <end position="444"/>
    </location>
</feature>
<evidence type="ECO:0000256" key="2">
    <source>
        <dbReference type="ARBA" id="ARBA00022448"/>
    </source>
</evidence>
<dbReference type="Pfam" id="PF22776">
    <property type="entry name" value="K_trans_C"/>
    <property type="match status" value="1"/>
</dbReference>
<dbReference type="PANTHER" id="PTHR30540">
    <property type="entry name" value="OSMOTIC STRESS POTASSIUM TRANSPORTER"/>
    <property type="match status" value="1"/>
</dbReference>
<feature type="transmembrane region" description="Helical" evidence="10">
    <location>
        <begin position="95"/>
        <end position="116"/>
    </location>
</feature>
<gene>
    <name evidence="13" type="ORF">ACFQ21_16655</name>
</gene>
<dbReference type="EMBL" id="JBHTKA010000007">
    <property type="protein sequence ID" value="MFD1000959.1"/>
    <property type="molecule type" value="Genomic_DNA"/>
</dbReference>
<feature type="transmembrane region" description="Helical" evidence="10">
    <location>
        <begin position="416"/>
        <end position="435"/>
    </location>
</feature>
<evidence type="ECO:0000259" key="11">
    <source>
        <dbReference type="Pfam" id="PF02705"/>
    </source>
</evidence>
<feature type="transmembrane region" description="Helical" evidence="10">
    <location>
        <begin position="280"/>
        <end position="309"/>
    </location>
</feature>
<dbReference type="Pfam" id="PF02705">
    <property type="entry name" value="K_trans"/>
    <property type="match status" value="1"/>
</dbReference>
<dbReference type="InterPro" id="IPR053952">
    <property type="entry name" value="K_trans_C"/>
</dbReference>
<evidence type="ECO:0000313" key="14">
    <source>
        <dbReference type="Proteomes" id="UP001597112"/>
    </source>
</evidence>
<keyword evidence="8" id="KW-0406">Ion transport</keyword>
<evidence type="ECO:0000256" key="7">
    <source>
        <dbReference type="ARBA" id="ARBA00022989"/>
    </source>
</evidence>
<keyword evidence="5" id="KW-0769">Symport</keyword>
<evidence type="ECO:0000256" key="9">
    <source>
        <dbReference type="ARBA" id="ARBA00023136"/>
    </source>
</evidence>
<feature type="transmembrane region" description="Helical" evidence="10">
    <location>
        <begin position="164"/>
        <end position="184"/>
    </location>
</feature>
<feature type="transmembrane region" description="Helical" evidence="10">
    <location>
        <begin position="364"/>
        <end position="382"/>
    </location>
</feature>